<dbReference type="NCBIfam" id="TIGR02401">
    <property type="entry name" value="trehalose_TreY"/>
    <property type="match status" value="1"/>
</dbReference>
<evidence type="ECO:0000313" key="2">
    <source>
        <dbReference type="EMBL" id="MDR0181909.1"/>
    </source>
</evidence>
<dbReference type="Gene3D" id="1.10.10.470">
    <property type="entry name" value="Maltooligosyl trehalose synthase, domain 4"/>
    <property type="match status" value="1"/>
</dbReference>
<name>A0ABU1C9P4_9GAMM</name>
<dbReference type="InterPro" id="IPR012767">
    <property type="entry name" value="Trehalose_TreY"/>
</dbReference>
<dbReference type="Gene3D" id="3.30.1590.10">
    <property type="entry name" value="Maltooligosyl trehalose synthase, domain 2"/>
    <property type="match status" value="1"/>
</dbReference>
<dbReference type="Gene3D" id="1.10.150.200">
    <property type="entry name" value="Maltooligosyl trehalose synthase, domain 3"/>
    <property type="match status" value="1"/>
</dbReference>
<sequence>MTPIRATARLQLHAQFTLREAAARVPYYAALGISHLYLSPIGAAVPGSTHGYDAIDPTRVNPELGGDEALDALSAQLRAHAMGLVLDIVPNHVAAHPDNPWWWDVLRRGRESRYATWFDIDWDAPGCDGRLWMPVLEAPLHELLASRRIDVTRAKDEPLLAIGEQRFPLQVDEWPDTPAAREEWLRVLAAETRAGGDRLRELLARQPYRLAWWRTGNDRVNYRRFFDITSLVALSTERAEVFDAVHALPLRLVREARVDALRIDHVDGLADPRGYLQRLRAAVDDAERDRDDGARVAIFVEKILAPGEALPYDWACDGTTGYDFMDQVSGVLHDADGEAPLRALWTRRTGRSGDFAIEEHLARRQMLAGPLHSEFLRALRSLMVAARTDAIALELGEPLLARALEAVLARFPVYRTYADQDGLHGEDAARFASAVDQAKADADTAVRAGIDAFARLMRDGAAPEARRTLRRRIEHLSAPLNAKAVEDTAFYRQGVLLSRNEVGSHPTHFALAPDQFHAACQARARRWPHALLITASHDHKRGEDVRARLAVLSERADEWAQRVEAFEAEAVALCGDARAPSPAHRLMLWQTLVGAWPLALSPDEADGLDAYAQRIADWQRKAMREAKLDTAWTEPNEAYEAAADALLRRILTTGEGLALRTALHDTAMATAPAGALNGLAQVVLRLTVPGTPDLYQGTEGWDLSLVDPDNRRPVDYARNERWLTSTVPWERLLDRWHDGGIKARTIARLLQLRAREPALFGEGDYTPLQVDRAHASHVVAFRRRHDGRELVVAVPRCVSRWLDGAPSLLPSPERWDSAAFTLQNGPWRHVLEERTFDVADGRIALADLFRHSPVAVLVRRQ</sequence>
<keyword evidence="3" id="KW-1185">Reference proteome</keyword>
<evidence type="ECO:0000259" key="1">
    <source>
        <dbReference type="SMART" id="SM00642"/>
    </source>
</evidence>
<dbReference type="PANTHER" id="PTHR10357">
    <property type="entry name" value="ALPHA-AMYLASE FAMILY MEMBER"/>
    <property type="match status" value="1"/>
</dbReference>
<dbReference type="PANTHER" id="PTHR10357:SF216">
    <property type="entry name" value="MALTOOLIGOSYL TREHALOSE SYNTHASE-RELATED"/>
    <property type="match status" value="1"/>
</dbReference>
<dbReference type="InterPro" id="IPR006047">
    <property type="entry name" value="GH13_cat_dom"/>
</dbReference>
<comment type="caution">
    <text evidence="2">The sequence shown here is derived from an EMBL/GenBank/DDBJ whole genome shotgun (WGS) entry which is preliminary data.</text>
</comment>
<evidence type="ECO:0000313" key="3">
    <source>
        <dbReference type="Proteomes" id="UP001233535"/>
    </source>
</evidence>
<dbReference type="Gene3D" id="3.20.20.80">
    <property type="entry name" value="Glycosidases"/>
    <property type="match status" value="1"/>
</dbReference>
<dbReference type="RefSeq" id="WP_309261076.1">
    <property type="nucleotide sequence ID" value="NZ_JARUHG010000001.1"/>
</dbReference>
<accession>A0ABU1C9P4</accession>
<organism evidence="2 3">
    <name type="scientific">Lysobacter arvi</name>
    <dbReference type="NCBI Taxonomy" id="3038776"/>
    <lineage>
        <taxon>Bacteria</taxon>
        <taxon>Pseudomonadati</taxon>
        <taxon>Pseudomonadota</taxon>
        <taxon>Gammaproteobacteria</taxon>
        <taxon>Lysobacterales</taxon>
        <taxon>Lysobacteraceae</taxon>
        <taxon>Lysobacter</taxon>
    </lineage>
</organism>
<dbReference type="SUPFAM" id="SSF51445">
    <property type="entry name" value="(Trans)glycosidases"/>
    <property type="match status" value="1"/>
</dbReference>
<feature type="domain" description="Glycosyl hydrolase family 13 catalytic" evidence="1">
    <location>
        <begin position="11"/>
        <end position="439"/>
    </location>
</feature>
<dbReference type="InterPro" id="IPR013797">
    <property type="entry name" value="Maltooligo_trehalose_synth_4"/>
</dbReference>
<dbReference type="Proteomes" id="UP001233535">
    <property type="component" value="Unassembled WGS sequence"/>
</dbReference>
<protein>
    <submittedName>
        <fullName evidence="2">Malto-oligosyltrehalose synthase</fullName>
    </submittedName>
</protein>
<dbReference type="EMBL" id="JARUHG010000001">
    <property type="protein sequence ID" value="MDR0181909.1"/>
    <property type="molecule type" value="Genomic_DNA"/>
</dbReference>
<proteinExistence type="predicted"/>
<dbReference type="InterPro" id="IPR017853">
    <property type="entry name" value="GH"/>
</dbReference>
<dbReference type="CDD" id="cd11336">
    <property type="entry name" value="AmyAc_MTSase"/>
    <property type="match status" value="1"/>
</dbReference>
<gene>
    <name evidence="2" type="primary">treY</name>
    <name evidence="2" type="ORF">P8609_02850</name>
</gene>
<dbReference type="SMART" id="SM00642">
    <property type="entry name" value="Aamy"/>
    <property type="match status" value="1"/>
</dbReference>
<dbReference type="Pfam" id="PF00128">
    <property type="entry name" value="Alpha-amylase"/>
    <property type="match status" value="1"/>
</dbReference>
<reference evidence="2 3" key="1">
    <citation type="submission" date="2023-04" db="EMBL/GenBank/DDBJ databases">
        <title>Lysobacter sp. strain UC isolated from soil sample.</title>
        <authorList>
            <person name="Choksket S."/>
            <person name="Harshvardhan F."/>
            <person name="Rana R."/>
            <person name="Patil P.B."/>
            <person name="Korpole S."/>
        </authorList>
    </citation>
    <scope>NUCLEOTIDE SEQUENCE [LARGE SCALE GENOMIC DNA]</scope>
    <source>
        <strain evidence="2 3">UC</strain>
    </source>
</reference>